<feature type="transmembrane region" description="Helical" evidence="9">
    <location>
        <begin position="658"/>
        <end position="674"/>
    </location>
</feature>
<feature type="transmembrane region" description="Helical" evidence="9">
    <location>
        <begin position="636"/>
        <end position="652"/>
    </location>
</feature>
<feature type="transmembrane region" description="Helical" evidence="9">
    <location>
        <begin position="89"/>
        <end position="111"/>
    </location>
</feature>
<feature type="transmembrane region" description="Helical" evidence="9">
    <location>
        <begin position="456"/>
        <end position="476"/>
    </location>
</feature>
<dbReference type="EMBL" id="KV417517">
    <property type="protein sequence ID" value="KZP26002.1"/>
    <property type="molecule type" value="Genomic_DNA"/>
</dbReference>
<dbReference type="GO" id="GO:0035673">
    <property type="term" value="F:oligopeptide transmembrane transporter activity"/>
    <property type="evidence" value="ECO:0007669"/>
    <property type="project" value="InterPro"/>
</dbReference>
<feature type="transmembrane region" description="Helical" evidence="9">
    <location>
        <begin position="229"/>
        <end position="251"/>
    </location>
</feature>
<keyword evidence="4 9" id="KW-0812">Transmembrane</keyword>
<comment type="subcellular location">
    <subcellularLocation>
        <location evidence="1">Membrane</location>
        <topology evidence="1">Multi-pass membrane protein</topology>
    </subcellularLocation>
</comment>
<keyword evidence="11" id="KW-1185">Reference proteome</keyword>
<feature type="transmembrane region" description="Helical" evidence="9">
    <location>
        <begin position="377"/>
        <end position="398"/>
    </location>
</feature>
<dbReference type="InterPro" id="IPR004813">
    <property type="entry name" value="OPT"/>
</dbReference>
<dbReference type="Proteomes" id="UP000076532">
    <property type="component" value="Unassembled WGS sequence"/>
</dbReference>
<evidence type="ECO:0000256" key="4">
    <source>
        <dbReference type="ARBA" id="ARBA00022692"/>
    </source>
</evidence>
<gene>
    <name evidence="10" type="ORF">FIBSPDRAFT_949796</name>
</gene>
<dbReference type="InterPro" id="IPR004648">
    <property type="entry name" value="Oligpept_transpt"/>
</dbReference>
<accession>A0A166PE60</accession>
<evidence type="ECO:0000256" key="2">
    <source>
        <dbReference type="ARBA" id="ARBA00008807"/>
    </source>
</evidence>
<organism evidence="10 11">
    <name type="scientific">Athelia psychrophila</name>
    <dbReference type="NCBI Taxonomy" id="1759441"/>
    <lineage>
        <taxon>Eukaryota</taxon>
        <taxon>Fungi</taxon>
        <taxon>Dikarya</taxon>
        <taxon>Basidiomycota</taxon>
        <taxon>Agaricomycotina</taxon>
        <taxon>Agaricomycetes</taxon>
        <taxon>Agaricomycetidae</taxon>
        <taxon>Atheliales</taxon>
        <taxon>Atheliaceae</taxon>
        <taxon>Athelia</taxon>
    </lineage>
</organism>
<sequence>MDDKWKVIDNGVTTVVDVIEDDEFEDPNWDPEVEWLEDDSPYPEVRSAVANADDPDMECGTLRAWFMGLVCAILISGLNQFFYFRWPSVQIGSLVAQLVAFPIGRALAHITPRWKIFGVSLNPGSFTIKEHVLVTIMSTVGAASAYATDIFAVQRVFYNQEFSLGYQWMIVMSTQLIGLSIGGVSRRFLVSPPSMIWPENLVYCTLFNTLHSQQYQGIGGRGGMSRERFFAYAFVASAVWYLLPGYLFTALSTFTWVCWIRPDNIIINQLFGYEYGLGMSLITFDWSQIAYIGSPLATPWWAQANLAVGFIAFFWVLSPIIYYTNTWNSEYMPMMSREAYDNTGATYHVHHILGPDGMFDLDKYKAYSPLFLSTTFAVSYGLSFAAISSTMVHAILYFRKQIWMQCRRTLAEQPDIHARLMARYREVPAWWYAVIFVVMFAFGVISIELWPTQLPVWAFILALAIAYIYVIPIGMIQAITNQQVGLNVITELVIGYALPGKPLAMMLFKTWGFMTMSQGLQFASDFKLGHYMKVPPQTMFWGQLVATVLAGTVQIGVQTWMFSNIPDMCTPEQSSGFSCPGTWTFYTASVIWGVIGPRLQFSPGQTYNGSQFLCTLACHYLTIVSRIINRKWPNSYINYINIPLIFGGTGNIPPANAVNYVPWTIVGFIFQYVVRRHHFSWWTKYNYVLSAALDSGVAVSAVIIFFTLQYPQNGKIGFNTVESWWGNTVYLKTADYLGLPLREVKAGFVYGPPEW</sequence>
<proteinExistence type="inferred from homology"/>
<feature type="transmembrane region" description="Helical" evidence="9">
    <location>
        <begin position="540"/>
        <end position="562"/>
    </location>
</feature>
<feature type="transmembrane region" description="Helical" evidence="9">
    <location>
        <begin position="132"/>
        <end position="153"/>
    </location>
</feature>
<evidence type="ECO:0000256" key="3">
    <source>
        <dbReference type="ARBA" id="ARBA00022448"/>
    </source>
</evidence>
<dbReference type="Pfam" id="PF03169">
    <property type="entry name" value="OPT"/>
    <property type="match status" value="1"/>
</dbReference>
<feature type="transmembrane region" description="Helical" evidence="9">
    <location>
        <begin position="686"/>
        <end position="708"/>
    </location>
</feature>
<feature type="transmembrane region" description="Helical" evidence="9">
    <location>
        <begin position="574"/>
        <end position="595"/>
    </location>
</feature>
<feature type="transmembrane region" description="Helical" evidence="9">
    <location>
        <begin position="165"/>
        <end position="185"/>
    </location>
</feature>
<evidence type="ECO:0000256" key="5">
    <source>
        <dbReference type="ARBA" id="ARBA00022856"/>
    </source>
</evidence>
<feature type="transmembrane region" description="Helical" evidence="9">
    <location>
        <begin position="304"/>
        <end position="324"/>
    </location>
</feature>
<evidence type="ECO:0000256" key="9">
    <source>
        <dbReference type="SAM" id="Phobius"/>
    </source>
</evidence>
<keyword evidence="7 9" id="KW-1133">Transmembrane helix</keyword>
<dbReference type="GO" id="GO:0016020">
    <property type="term" value="C:membrane"/>
    <property type="evidence" value="ECO:0007669"/>
    <property type="project" value="UniProtKB-SubCell"/>
</dbReference>
<feature type="transmembrane region" description="Helical" evidence="9">
    <location>
        <begin position="607"/>
        <end position="624"/>
    </location>
</feature>
<name>A0A166PE60_9AGAM</name>
<dbReference type="OrthoDB" id="9986677at2759"/>
<feature type="transmembrane region" description="Helical" evidence="9">
    <location>
        <begin position="271"/>
        <end position="292"/>
    </location>
</feature>
<evidence type="ECO:0000256" key="6">
    <source>
        <dbReference type="ARBA" id="ARBA00022927"/>
    </source>
</evidence>
<keyword evidence="8 9" id="KW-0472">Membrane</keyword>
<evidence type="ECO:0000256" key="8">
    <source>
        <dbReference type="ARBA" id="ARBA00023136"/>
    </source>
</evidence>
<evidence type="ECO:0000313" key="11">
    <source>
        <dbReference type="Proteomes" id="UP000076532"/>
    </source>
</evidence>
<evidence type="ECO:0000313" key="10">
    <source>
        <dbReference type="EMBL" id="KZP26002.1"/>
    </source>
</evidence>
<keyword evidence="3" id="KW-0813">Transport</keyword>
<comment type="similarity">
    <text evidence="2">Belongs to the oligopeptide OPT transporter family.</text>
</comment>
<feature type="transmembrane region" description="Helical" evidence="9">
    <location>
        <begin position="429"/>
        <end position="450"/>
    </location>
</feature>
<dbReference type="AlphaFoldDB" id="A0A166PE60"/>
<evidence type="ECO:0000256" key="1">
    <source>
        <dbReference type="ARBA" id="ARBA00004141"/>
    </source>
</evidence>
<reference evidence="10 11" key="1">
    <citation type="journal article" date="2016" name="Mol. Biol. Evol.">
        <title>Comparative Genomics of Early-Diverging Mushroom-Forming Fungi Provides Insights into the Origins of Lignocellulose Decay Capabilities.</title>
        <authorList>
            <person name="Nagy L.G."/>
            <person name="Riley R."/>
            <person name="Tritt A."/>
            <person name="Adam C."/>
            <person name="Daum C."/>
            <person name="Floudas D."/>
            <person name="Sun H."/>
            <person name="Yadav J.S."/>
            <person name="Pangilinan J."/>
            <person name="Larsson K.H."/>
            <person name="Matsuura K."/>
            <person name="Barry K."/>
            <person name="Labutti K."/>
            <person name="Kuo R."/>
            <person name="Ohm R.A."/>
            <person name="Bhattacharya S.S."/>
            <person name="Shirouzu T."/>
            <person name="Yoshinaga Y."/>
            <person name="Martin F.M."/>
            <person name="Grigoriev I.V."/>
            <person name="Hibbett D.S."/>
        </authorList>
    </citation>
    <scope>NUCLEOTIDE SEQUENCE [LARGE SCALE GENOMIC DNA]</scope>
    <source>
        <strain evidence="10 11">CBS 109695</strain>
    </source>
</reference>
<dbReference type="PANTHER" id="PTHR22601">
    <property type="entry name" value="ISP4 LIKE PROTEIN"/>
    <property type="match status" value="1"/>
</dbReference>
<protein>
    <submittedName>
        <fullName evidence="10">OPT oligopeptide transporter</fullName>
    </submittedName>
</protein>
<evidence type="ECO:0000256" key="7">
    <source>
        <dbReference type="ARBA" id="ARBA00022989"/>
    </source>
</evidence>
<dbReference type="NCBIfam" id="TIGR00727">
    <property type="entry name" value="ISP4_OPT"/>
    <property type="match status" value="1"/>
</dbReference>
<dbReference type="GO" id="GO:0015031">
    <property type="term" value="P:protein transport"/>
    <property type="evidence" value="ECO:0007669"/>
    <property type="project" value="UniProtKB-KW"/>
</dbReference>
<dbReference type="NCBIfam" id="TIGR00728">
    <property type="entry name" value="OPT_sfam"/>
    <property type="match status" value="1"/>
</dbReference>
<keyword evidence="6" id="KW-0653">Protein transport</keyword>
<keyword evidence="5" id="KW-0571">Peptide transport</keyword>
<feature type="transmembrane region" description="Helical" evidence="9">
    <location>
        <begin position="64"/>
        <end position="83"/>
    </location>
</feature>
<feature type="transmembrane region" description="Helical" evidence="9">
    <location>
        <begin position="488"/>
        <end position="508"/>
    </location>
</feature>